<evidence type="ECO:0000313" key="3">
    <source>
        <dbReference type="Proteomes" id="UP000274515"/>
    </source>
</evidence>
<organism evidence="2 3">
    <name type="scientific">Saccharopolyspora rhizosphaerae</name>
    <dbReference type="NCBI Taxonomy" id="2492662"/>
    <lineage>
        <taxon>Bacteria</taxon>
        <taxon>Bacillati</taxon>
        <taxon>Actinomycetota</taxon>
        <taxon>Actinomycetes</taxon>
        <taxon>Pseudonocardiales</taxon>
        <taxon>Pseudonocardiaceae</taxon>
        <taxon>Saccharopolyspora</taxon>
    </lineage>
</organism>
<evidence type="ECO:0000313" key="2">
    <source>
        <dbReference type="EMBL" id="RRO16912.1"/>
    </source>
</evidence>
<comment type="caution">
    <text evidence="2">The sequence shown here is derived from an EMBL/GenBank/DDBJ whole genome shotgun (WGS) entry which is preliminary data.</text>
</comment>
<dbReference type="Proteomes" id="UP000274515">
    <property type="component" value="Unassembled WGS sequence"/>
</dbReference>
<evidence type="ECO:0008006" key="4">
    <source>
        <dbReference type="Google" id="ProtNLM"/>
    </source>
</evidence>
<sequence length="159" mass="16174">MVHLVRGLVAGAAGTTALNAVTYLDMVLRARPASTTPDETVRRTEELIGTSMPDGGTSGGADNRRSGVGALLGIATGLGSGLVHAVLRERFPGIPLPALALATAAVANAGSVAPMTALGVTDPRTWSASSWLSDLVPHLAFGVATAASYELCSRGRRHC</sequence>
<dbReference type="AlphaFoldDB" id="A0A3R8QAX3"/>
<dbReference type="RefSeq" id="WP_125090238.1">
    <property type="nucleotide sequence ID" value="NZ_RSAA01000010.1"/>
</dbReference>
<evidence type="ECO:0000256" key="1">
    <source>
        <dbReference type="SAM" id="MobiDB-lite"/>
    </source>
</evidence>
<gene>
    <name evidence="2" type="ORF">EIL87_11520</name>
</gene>
<protein>
    <recommendedName>
        <fullName evidence="4">DUF1440 domain-containing protein</fullName>
    </recommendedName>
</protein>
<reference evidence="2 3" key="1">
    <citation type="submission" date="2018-11" db="EMBL/GenBank/DDBJ databases">
        <title>Saccharopolyspora rhizosphaerae sp. nov., an actinomycete isolated from rhizosphere soil in Thailand.</title>
        <authorList>
            <person name="Intra B."/>
            <person name="Euanorasetr J."/>
            <person name="Take A."/>
            <person name="Inahashi Y."/>
            <person name="Mori M."/>
            <person name="Panbangred W."/>
            <person name="Matsumoto A."/>
        </authorList>
    </citation>
    <scope>NUCLEOTIDE SEQUENCE [LARGE SCALE GENOMIC DNA]</scope>
    <source>
        <strain evidence="2 3">H219</strain>
    </source>
</reference>
<name>A0A3R8QAX3_9PSEU</name>
<accession>A0A3R8QAX3</accession>
<dbReference type="EMBL" id="RSAA01000010">
    <property type="protein sequence ID" value="RRO16912.1"/>
    <property type="molecule type" value="Genomic_DNA"/>
</dbReference>
<proteinExistence type="predicted"/>
<keyword evidence="3" id="KW-1185">Reference proteome</keyword>
<dbReference type="OrthoDB" id="4569917at2"/>
<feature type="region of interest" description="Disordered" evidence="1">
    <location>
        <begin position="35"/>
        <end position="62"/>
    </location>
</feature>